<keyword evidence="3 8" id="KW-0732">Signal</keyword>
<keyword evidence="7" id="KW-0325">Glycoprotein</keyword>
<proteinExistence type="predicted"/>
<dbReference type="GO" id="GO:0002376">
    <property type="term" value="P:immune system process"/>
    <property type="evidence" value="ECO:0007669"/>
    <property type="project" value="UniProtKB-KW"/>
</dbReference>
<dbReference type="InterPro" id="IPR036179">
    <property type="entry name" value="Ig-like_dom_sf"/>
</dbReference>
<dbReference type="InterPro" id="IPR052051">
    <property type="entry name" value="TCR_complex_component"/>
</dbReference>
<reference evidence="10" key="1">
    <citation type="submission" date="2025-08" db="UniProtKB">
        <authorList>
            <consortium name="Ensembl"/>
        </authorList>
    </citation>
    <scope>IDENTIFICATION</scope>
</reference>
<evidence type="ECO:0000313" key="11">
    <source>
        <dbReference type="Proteomes" id="UP000694568"/>
    </source>
</evidence>
<feature type="chain" id="PRO_5034753489" description="Ig-like domain-containing protein" evidence="8">
    <location>
        <begin position="20"/>
        <end position="200"/>
    </location>
</feature>
<name>A0A8D0AQH8_SANLU</name>
<evidence type="ECO:0000256" key="3">
    <source>
        <dbReference type="ARBA" id="ARBA00022729"/>
    </source>
</evidence>
<evidence type="ECO:0000259" key="9">
    <source>
        <dbReference type="PROSITE" id="PS50835"/>
    </source>
</evidence>
<dbReference type="InterPro" id="IPR007110">
    <property type="entry name" value="Ig-like_dom"/>
</dbReference>
<dbReference type="Ensembl" id="ENSSLUT00000057641.1">
    <property type="protein sequence ID" value="ENSSLUP00000056005.1"/>
    <property type="gene ID" value="ENSSLUG00000024184.1"/>
</dbReference>
<feature type="signal peptide" evidence="8">
    <location>
        <begin position="1"/>
        <end position="19"/>
    </location>
</feature>
<accession>A0A8D0AQH8</accession>
<dbReference type="PROSITE" id="PS50835">
    <property type="entry name" value="IG_LIKE"/>
    <property type="match status" value="1"/>
</dbReference>
<dbReference type="AlphaFoldDB" id="A0A8D0AQH8"/>
<dbReference type="InterPro" id="IPR003599">
    <property type="entry name" value="Ig_sub"/>
</dbReference>
<dbReference type="GO" id="GO:0005886">
    <property type="term" value="C:plasma membrane"/>
    <property type="evidence" value="ECO:0007669"/>
    <property type="project" value="UniProtKB-SubCell"/>
</dbReference>
<dbReference type="SUPFAM" id="SSF48726">
    <property type="entry name" value="Immunoglobulin"/>
    <property type="match status" value="1"/>
</dbReference>
<dbReference type="Proteomes" id="UP000694568">
    <property type="component" value="Unplaced"/>
</dbReference>
<dbReference type="InterPro" id="IPR013783">
    <property type="entry name" value="Ig-like_fold"/>
</dbReference>
<evidence type="ECO:0000256" key="7">
    <source>
        <dbReference type="ARBA" id="ARBA00023180"/>
    </source>
</evidence>
<protein>
    <recommendedName>
        <fullName evidence="9">Ig-like domain-containing protein</fullName>
    </recommendedName>
</protein>
<dbReference type="InterPro" id="IPR013106">
    <property type="entry name" value="Ig_V-set"/>
</dbReference>
<keyword evidence="6" id="KW-1015">Disulfide bond</keyword>
<keyword evidence="2" id="KW-1003">Cell membrane</keyword>
<dbReference type="Gene3D" id="2.60.40.10">
    <property type="entry name" value="Immunoglobulins"/>
    <property type="match status" value="1"/>
</dbReference>
<dbReference type="PANTHER" id="PTHR19433:SF111">
    <property type="entry name" value="T CELL RECEPTOR ALPHA VARIABLE 4"/>
    <property type="match status" value="1"/>
</dbReference>
<organism evidence="10 11">
    <name type="scientific">Sander lucioperca</name>
    <name type="common">Pike-perch</name>
    <name type="synonym">Perca lucioperca</name>
    <dbReference type="NCBI Taxonomy" id="283035"/>
    <lineage>
        <taxon>Eukaryota</taxon>
        <taxon>Metazoa</taxon>
        <taxon>Chordata</taxon>
        <taxon>Craniata</taxon>
        <taxon>Vertebrata</taxon>
        <taxon>Euteleostomi</taxon>
        <taxon>Actinopterygii</taxon>
        <taxon>Neopterygii</taxon>
        <taxon>Teleostei</taxon>
        <taxon>Neoteleostei</taxon>
        <taxon>Acanthomorphata</taxon>
        <taxon>Eupercaria</taxon>
        <taxon>Perciformes</taxon>
        <taxon>Percoidei</taxon>
        <taxon>Percidae</taxon>
        <taxon>Luciopercinae</taxon>
        <taxon>Sander</taxon>
    </lineage>
</organism>
<evidence type="ECO:0000313" key="10">
    <source>
        <dbReference type="Ensembl" id="ENSSLUP00000056005.1"/>
    </source>
</evidence>
<feature type="domain" description="Ig-like" evidence="9">
    <location>
        <begin position="32"/>
        <end position="110"/>
    </location>
</feature>
<keyword evidence="5" id="KW-0472">Membrane</keyword>
<evidence type="ECO:0000256" key="1">
    <source>
        <dbReference type="ARBA" id="ARBA00004236"/>
    </source>
</evidence>
<reference evidence="10" key="2">
    <citation type="submission" date="2025-09" db="UniProtKB">
        <authorList>
            <consortium name="Ensembl"/>
        </authorList>
    </citation>
    <scope>IDENTIFICATION</scope>
</reference>
<evidence type="ECO:0000256" key="4">
    <source>
        <dbReference type="ARBA" id="ARBA00022859"/>
    </source>
</evidence>
<comment type="subcellular location">
    <subcellularLocation>
        <location evidence="1">Cell membrane</location>
    </subcellularLocation>
</comment>
<dbReference type="SMART" id="SM00409">
    <property type="entry name" value="IG"/>
    <property type="match status" value="1"/>
</dbReference>
<keyword evidence="4" id="KW-0391">Immunity</keyword>
<evidence type="ECO:0000256" key="8">
    <source>
        <dbReference type="SAM" id="SignalP"/>
    </source>
</evidence>
<evidence type="ECO:0000256" key="6">
    <source>
        <dbReference type="ARBA" id="ARBA00023157"/>
    </source>
</evidence>
<dbReference type="GO" id="GO:0009617">
    <property type="term" value="P:response to bacterium"/>
    <property type="evidence" value="ECO:0007669"/>
    <property type="project" value="TreeGrafter"/>
</dbReference>
<sequence length="200" mass="22013">TMKQSLITALILCWISVSGSESHTETVEGRPGEEVTLTCSNPSIRDTVTLWLRVFNRTQASCISIMVSFKSSTQYCDGFQNGRFNMSSKESVTSLRIKNLDVSDSGLYFCGYTVGGLYIFSAIHLNVDELIAISIFSRNPQHSENLDSDLKDAALSLYAATIRNRRPASERETQSGTDALSYSSPAVFFCGGIGRSYPFL</sequence>
<evidence type="ECO:0000256" key="2">
    <source>
        <dbReference type="ARBA" id="ARBA00022475"/>
    </source>
</evidence>
<keyword evidence="11" id="KW-1185">Reference proteome</keyword>
<evidence type="ECO:0000256" key="5">
    <source>
        <dbReference type="ARBA" id="ARBA00023136"/>
    </source>
</evidence>
<dbReference type="GeneTree" id="ENSGT01150000287207"/>
<dbReference type="Pfam" id="PF07686">
    <property type="entry name" value="V-set"/>
    <property type="match status" value="1"/>
</dbReference>
<dbReference type="PANTHER" id="PTHR19433">
    <property type="entry name" value="T-CELL RECEPTOR ALPHA CHAIN V REGION-RELATED"/>
    <property type="match status" value="1"/>
</dbReference>